<feature type="domain" description="Ig-like" evidence="4">
    <location>
        <begin position="345"/>
        <end position="420"/>
    </location>
</feature>
<feature type="chain" id="PRO_5043337986" description="Ig-like domain-containing protein" evidence="3">
    <location>
        <begin position="24"/>
        <end position="615"/>
    </location>
</feature>
<accession>A0AAV3Z4D7</accession>
<feature type="domain" description="Ig-like" evidence="4">
    <location>
        <begin position="67"/>
        <end position="148"/>
    </location>
</feature>
<sequence>MRVKFWTISLFVGIAVQISLVSAVECDGDDQCVKTEFTTNKCESKICKCIDGYLPTDWGCTKSLDKPTVTTQPENNAEAFDAASVTVTCEVDTTETHTFKWFEDGSDTEIAGQSEKDYTFTMGTANKELQCSVFAGGLEVSEKSDGLTIKLLPAPTGGATTASDAKAKISLPSPGVAQGKNFIPTCTGYPYGLNTGTEIKFTDGTNDVSTPIAQPTDAANKEIKCKFEKTGFTFSGESELIKYPNLITTFESVTITSDKGAQTAFKQLESPTLTCETLPNQQYLPDIPTYSWNQDSTPDDRVWQVPQSKKVYKGVTCTAEESGGTEKTSEAIEILTVDDDYLAEPSVTVSPKAPFKEGQLTLTCNTDEEVDDILWKRDGVDIPGQKDKIIQYTKLDADFKATCSVRKNGFSRDSSEVDINIADDDYLAVPSVTVSPKAPFKQGQLTLTCNTDEEVDDVLWTIDGDLIPGQKDKIIQYTKLDADFKATCSVRKDGFTRESSEVDVNIAGQIPTDLSKSIFIALPKKPGATECELHRTISLMSHITKILLKIIMLRIRNKIKPEIAEEQCGFVEDKGTSNAIYILRTLIERALEVQKMYICVSLITSKLLTEYATMR</sequence>
<feature type="domain" description="Ig-like" evidence="4">
    <location>
        <begin position="244"/>
        <end position="333"/>
    </location>
</feature>
<dbReference type="PANTHER" id="PTHR11481">
    <property type="entry name" value="IMMUNOGLOBULIN FC RECEPTOR"/>
    <property type="match status" value="1"/>
</dbReference>
<name>A0AAV3Z4D7_9GAST</name>
<dbReference type="PANTHER" id="PTHR11481:SF60">
    <property type="entry name" value="IG-LIKE DOMAIN-CONTAINING PROTEIN"/>
    <property type="match status" value="1"/>
</dbReference>
<evidence type="ECO:0000256" key="1">
    <source>
        <dbReference type="ARBA" id="ARBA00022729"/>
    </source>
</evidence>
<dbReference type="PROSITE" id="PS50835">
    <property type="entry name" value="IG_LIKE"/>
    <property type="match status" value="3"/>
</dbReference>
<dbReference type="Gene3D" id="2.60.40.10">
    <property type="entry name" value="Immunoglobulins"/>
    <property type="match status" value="1"/>
</dbReference>
<evidence type="ECO:0000313" key="5">
    <source>
        <dbReference type="EMBL" id="GFN90163.1"/>
    </source>
</evidence>
<keyword evidence="2" id="KW-1015">Disulfide bond</keyword>
<dbReference type="GO" id="GO:0009897">
    <property type="term" value="C:external side of plasma membrane"/>
    <property type="evidence" value="ECO:0007669"/>
    <property type="project" value="TreeGrafter"/>
</dbReference>
<keyword evidence="6" id="KW-1185">Reference proteome</keyword>
<evidence type="ECO:0000256" key="2">
    <source>
        <dbReference type="ARBA" id="ARBA00023157"/>
    </source>
</evidence>
<reference evidence="5 6" key="1">
    <citation type="journal article" date="2021" name="Elife">
        <title>Chloroplast acquisition without the gene transfer in kleptoplastic sea slugs, Plakobranchus ocellatus.</title>
        <authorList>
            <person name="Maeda T."/>
            <person name="Takahashi S."/>
            <person name="Yoshida T."/>
            <person name="Shimamura S."/>
            <person name="Takaki Y."/>
            <person name="Nagai Y."/>
            <person name="Toyoda A."/>
            <person name="Suzuki Y."/>
            <person name="Arimoto A."/>
            <person name="Ishii H."/>
            <person name="Satoh N."/>
            <person name="Nishiyama T."/>
            <person name="Hasebe M."/>
            <person name="Maruyama T."/>
            <person name="Minagawa J."/>
            <person name="Obokata J."/>
            <person name="Shigenobu S."/>
        </authorList>
    </citation>
    <scope>NUCLEOTIDE SEQUENCE [LARGE SCALE GENOMIC DNA]</scope>
</reference>
<dbReference type="AlphaFoldDB" id="A0AAV3Z4D7"/>
<comment type="caution">
    <text evidence="5">The sequence shown here is derived from an EMBL/GenBank/DDBJ whole genome shotgun (WGS) entry which is preliminary data.</text>
</comment>
<dbReference type="InterPro" id="IPR013783">
    <property type="entry name" value="Ig-like_fold"/>
</dbReference>
<protein>
    <recommendedName>
        <fullName evidence="4">Ig-like domain-containing protein</fullName>
    </recommendedName>
</protein>
<dbReference type="InterPro" id="IPR050488">
    <property type="entry name" value="Ig_Fc_receptor"/>
</dbReference>
<evidence type="ECO:0000259" key="4">
    <source>
        <dbReference type="PROSITE" id="PS50835"/>
    </source>
</evidence>
<evidence type="ECO:0000313" key="6">
    <source>
        <dbReference type="Proteomes" id="UP000735302"/>
    </source>
</evidence>
<organism evidence="5 6">
    <name type="scientific">Plakobranchus ocellatus</name>
    <dbReference type="NCBI Taxonomy" id="259542"/>
    <lineage>
        <taxon>Eukaryota</taxon>
        <taxon>Metazoa</taxon>
        <taxon>Spiralia</taxon>
        <taxon>Lophotrochozoa</taxon>
        <taxon>Mollusca</taxon>
        <taxon>Gastropoda</taxon>
        <taxon>Heterobranchia</taxon>
        <taxon>Euthyneura</taxon>
        <taxon>Panpulmonata</taxon>
        <taxon>Sacoglossa</taxon>
        <taxon>Placobranchoidea</taxon>
        <taxon>Plakobranchidae</taxon>
        <taxon>Plakobranchus</taxon>
    </lineage>
</organism>
<dbReference type="GO" id="GO:0004888">
    <property type="term" value="F:transmembrane signaling receptor activity"/>
    <property type="evidence" value="ECO:0007669"/>
    <property type="project" value="TreeGrafter"/>
</dbReference>
<dbReference type="EMBL" id="BLXT01001997">
    <property type="protein sequence ID" value="GFN90163.1"/>
    <property type="molecule type" value="Genomic_DNA"/>
</dbReference>
<dbReference type="Proteomes" id="UP000735302">
    <property type="component" value="Unassembled WGS sequence"/>
</dbReference>
<feature type="signal peptide" evidence="3">
    <location>
        <begin position="1"/>
        <end position="23"/>
    </location>
</feature>
<gene>
    <name evidence="5" type="ORF">PoB_001666900</name>
</gene>
<keyword evidence="1 3" id="KW-0732">Signal</keyword>
<proteinExistence type="predicted"/>
<evidence type="ECO:0000256" key="3">
    <source>
        <dbReference type="SAM" id="SignalP"/>
    </source>
</evidence>
<dbReference type="GO" id="GO:0007166">
    <property type="term" value="P:cell surface receptor signaling pathway"/>
    <property type="evidence" value="ECO:0007669"/>
    <property type="project" value="TreeGrafter"/>
</dbReference>
<dbReference type="GO" id="GO:0006955">
    <property type="term" value="P:immune response"/>
    <property type="evidence" value="ECO:0007669"/>
    <property type="project" value="TreeGrafter"/>
</dbReference>
<dbReference type="InterPro" id="IPR007110">
    <property type="entry name" value="Ig-like_dom"/>
</dbReference>